<dbReference type="PANTHER" id="PTHR45138:SF24">
    <property type="entry name" value="DIGUANYLATE CYCLASE DGCC-RELATED"/>
    <property type="match status" value="1"/>
</dbReference>
<dbReference type="Gene3D" id="3.30.70.270">
    <property type="match status" value="1"/>
</dbReference>
<dbReference type="SUPFAM" id="SSF55073">
    <property type="entry name" value="Nucleotide cyclase"/>
    <property type="match status" value="1"/>
</dbReference>
<dbReference type="InterPro" id="IPR050469">
    <property type="entry name" value="Diguanylate_Cyclase"/>
</dbReference>
<gene>
    <name evidence="4" type="ORF">I0K15_06545</name>
</gene>
<dbReference type="RefSeq" id="WP_196104588.1">
    <property type="nucleotide sequence ID" value="NZ_CP064942.1"/>
</dbReference>
<dbReference type="InterPro" id="IPR029787">
    <property type="entry name" value="Nucleotide_cyclase"/>
</dbReference>
<organism evidence="4 5">
    <name type="scientific">Pontivivens ytuae</name>
    <dbReference type="NCBI Taxonomy" id="2789856"/>
    <lineage>
        <taxon>Bacteria</taxon>
        <taxon>Pseudomonadati</taxon>
        <taxon>Pseudomonadota</taxon>
        <taxon>Alphaproteobacteria</taxon>
        <taxon>Rhodobacterales</taxon>
        <taxon>Paracoccaceae</taxon>
        <taxon>Pontivivens</taxon>
    </lineage>
</organism>
<dbReference type="PROSITE" id="PS50887">
    <property type="entry name" value="GGDEF"/>
    <property type="match status" value="1"/>
</dbReference>
<name>A0A7S9LUA3_9RHOB</name>
<dbReference type="GO" id="GO:0052621">
    <property type="term" value="F:diguanylate cyclase activity"/>
    <property type="evidence" value="ECO:0007669"/>
    <property type="project" value="UniProtKB-EC"/>
</dbReference>
<dbReference type="InterPro" id="IPR043128">
    <property type="entry name" value="Rev_trsase/Diguanyl_cyclase"/>
</dbReference>
<dbReference type="SMART" id="SM00267">
    <property type="entry name" value="GGDEF"/>
    <property type="match status" value="1"/>
</dbReference>
<protein>
    <recommendedName>
        <fullName evidence="1">diguanylate cyclase</fullName>
        <ecNumber evidence="1">2.7.7.65</ecNumber>
    </recommendedName>
</protein>
<proteinExistence type="predicted"/>
<sequence>MERLVDYLAPRGPLDWVLKTALFIAAINGLNLTVEFAMNGALSMSLLAHVQTTSMVAFPFTLFALSIIRHQHRLQGQLKHLATTDMLTGLPNRRELLRRLGEERRSFGAFILLDIDHFKRINDRHGHAVGDTCLVRCAAHLSGSVGPGDVVARYGGEEFAVLARTRDPAALEALTTRLCEPFTCTVAVEGLTVPMTLSAGVVRADADLGYAELLRDADAALYHAKDTGRNRAVFAPGRPAA</sequence>
<dbReference type="EC" id="2.7.7.65" evidence="1"/>
<dbReference type="PANTHER" id="PTHR45138">
    <property type="entry name" value="REGULATORY COMPONENTS OF SENSORY TRANSDUCTION SYSTEM"/>
    <property type="match status" value="1"/>
</dbReference>
<evidence type="ECO:0000256" key="2">
    <source>
        <dbReference type="SAM" id="Phobius"/>
    </source>
</evidence>
<dbReference type="EMBL" id="CP064942">
    <property type="protein sequence ID" value="QPH55389.1"/>
    <property type="molecule type" value="Genomic_DNA"/>
</dbReference>
<keyword evidence="2" id="KW-0812">Transmembrane</keyword>
<evidence type="ECO:0000256" key="1">
    <source>
        <dbReference type="ARBA" id="ARBA00012528"/>
    </source>
</evidence>
<accession>A0A7S9LUA3</accession>
<evidence type="ECO:0000313" key="5">
    <source>
        <dbReference type="Proteomes" id="UP000594800"/>
    </source>
</evidence>
<dbReference type="InterPro" id="IPR000160">
    <property type="entry name" value="GGDEF_dom"/>
</dbReference>
<feature type="transmembrane region" description="Helical" evidence="2">
    <location>
        <begin position="16"/>
        <end position="34"/>
    </location>
</feature>
<keyword evidence="2" id="KW-0472">Membrane</keyword>
<evidence type="ECO:0000313" key="4">
    <source>
        <dbReference type="EMBL" id="QPH55389.1"/>
    </source>
</evidence>
<feature type="domain" description="GGDEF" evidence="3">
    <location>
        <begin position="106"/>
        <end position="237"/>
    </location>
</feature>
<dbReference type="NCBIfam" id="TIGR00254">
    <property type="entry name" value="GGDEF"/>
    <property type="match status" value="1"/>
</dbReference>
<evidence type="ECO:0000259" key="3">
    <source>
        <dbReference type="PROSITE" id="PS50887"/>
    </source>
</evidence>
<dbReference type="GO" id="GO:1902201">
    <property type="term" value="P:negative regulation of bacterial-type flagellum-dependent cell motility"/>
    <property type="evidence" value="ECO:0007669"/>
    <property type="project" value="TreeGrafter"/>
</dbReference>
<dbReference type="Pfam" id="PF00990">
    <property type="entry name" value="GGDEF"/>
    <property type="match status" value="1"/>
</dbReference>
<keyword evidence="2" id="KW-1133">Transmembrane helix</keyword>
<dbReference type="KEGG" id="poz:I0K15_06545"/>
<dbReference type="GO" id="GO:0005886">
    <property type="term" value="C:plasma membrane"/>
    <property type="evidence" value="ECO:0007669"/>
    <property type="project" value="TreeGrafter"/>
</dbReference>
<dbReference type="AlphaFoldDB" id="A0A7S9LUA3"/>
<dbReference type="Proteomes" id="UP000594800">
    <property type="component" value="Chromosome"/>
</dbReference>
<reference evidence="4 5" key="1">
    <citation type="submission" date="2020-11" db="EMBL/GenBank/DDBJ databases">
        <title>Description of Pontivivens ytuae sp. nov. isolated from deep sea sediment of Mariana Trench.</title>
        <authorList>
            <person name="Wang Z."/>
            <person name="Sun Q.-L."/>
            <person name="Xu X.-D."/>
            <person name="Tang Y.-Z."/>
            <person name="Zhang J."/>
        </authorList>
    </citation>
    <scope>NUCLEOTIDE SEQUENCE [LARGE SCALE GENOMIC DNA]</scope>
    <source>
        <strain evidence="4 5">MT2928</strain>
    </source>
</reference>
<feature type="transmembrane region" description="Helical" evidence="2">
    <location>
        <begin position="46"/>
        <end position="68"/>
    </location>
</feature>
<keyword evidence="5" id="KW-1185">Reference proteome</keyword>
<dbReference type="CDD" id="cd01949">
    <property type="entry name" value="GGDEF"/>
    <property type="match status" value="1"/>
</dbReference>
<dbReference type="GO" id="GO:0043709">
    <property type="term" value="P:cell adhesion involved in single-species biofilm formation"/>
    <property type="evidence" value="ECO:0007669"/>
    <property type="project" value="TreeGrafter"/>
</dbReference>